<evidence type="ECO:0000256" key="1">
    <source>
        <dbReference type="ARBA" id="ARBA00022491"/>
    </source>
</evidence>
<dbReference type="PANTHER" id="PTHR30055:SF151">
    <property type="entry name" value="TRANSCRIPTIONAL REGULATORY PROTEIN"/>
    <property type="match status" value="1"/>
</dbReference>
<proteinExistence type="predicted"/>
<keyword evidence="4" id="KW-0804">Transcription</keyword>
<name>A0ABP6P5F4_9ACTN</name>
<dbReference type="Pfam" id="PF02909">
    <property type="entry name" value="TetR_C_1"/>
    <property type="match status" value="1"/>
</dbReference>
<dbReference type="RefSeq" id="WP_344866977.1">
    <property type="nucleotide sequence ID" value="NZ_BAAAUT010000117.1"/>
</dbReference>
<dbReference type="InterPro" id="IPR003012">
    <property type="entry name" value="Tet_transcr_reg_TetR"/>
</dbReference>
<dbReference type="InterPro" id="IPR050109">
    <property type="entry name" value="HTH-type_TetR-like_transc_reg"/>
</dbReference>
<feature type="domain" description="HTH tetR-type" evidence="7">
    <location>
        <begin position="21"/>
        <end position="81"/>
    </location>
</feature>
<reference evidence="9" key="1">
    <citation type="journal article" date="2019" name="Int. J. Syst. Evol. Microbiol.">
        <title>The Global Catalogue of Microorganisms (GCM) 10K type strain sequencing project: providing services to taxonomists for standard genome sequencing and annotation.</title>
        <authorList>
            <consortium name="The Broad Institute Genomics Platform"/>
            <consortium name="The Broad Institute Genome Sequencing Center for Infectious Disease"/>
            <person name="Wu L."/>
            <person name="Ma J."/>
        </authorList>
    </citation>
    <scope>NUCLEOTIDE SEQUENCE [LARGE SCALE GENOMIC DNA]</scope>
    <source>
        <strain evidence="9">JCM 9373</strain>
    </source>
</reference>
<dbReference type="PROSITE" id="PS50977">
    <property type="entry name" value="HTH_TETR_2"/>
    <property type="match status" value="1"/>
</dbReference>
<evidence type="ECO:0000256" key="2">
    <source>
        <dbReference type="ARBA" id="ARBA00023015"/>
    </source>
</evidence>
<dbReference type="Gene3D" id="1.10.10.60">
    <property type="entry name" value="Homeodomain-like"/>
    <property type="match status" value="1"/>
</dbReference>
<sequence length="251" mass="27806">MQQPLDSVWTRQPRASKSSPTLSRGQIVRAALELLDAEGLDALSMRRLGARLGAGATSLYWHVAHKDEVLELVMDEVYGEVPLPDPETVGWQDAAVRFAYGLREALFKHPWAIPLISTRPSIGPNAMRLSTRMAAVFEQAGFTGMSLDYASSALLSYVLGAIAPEIAWRTTIDRSGLSSEELAAAMHQTVRQAARDHPELLERYERYTGHDVDVTRAISFDFGLTCLLDGMKVRLEQDAPATPEARRTRRT</sequence>
<dbReference type="Pfam" id="PF00440">
    <property type="entry name" value="TetR_N"/>
    <property type="match status" value="1"/>
</dbReference>
<keyword evidence="9" id="KW-1185">Reference proteome</keyword>
<dbReference type="InterPro" id="IPR009057">
    <property type="entry name" value="Homeodomain-like_sf"/>
</dbReference>
<keyword evidence="2" id="KW-0805">Transcription regulation</keyword>
<evidence type="ECO:0000256" key="3">
    <source>
        <dbReference type="ARBA" id="ARBA00023125"/>
    </source>
</evidence>
<evidence type="ECO:0000256" key="5">
    <source>
        <dbReference type="PROSITE-ProRule" id="PRU00335"/>
    </source>
</evidence>
<evidence type="ECO:0000259" key="7">
    <source>
        <dbReference type="PROSITE" id="PS50977"/>
    </source>
</evidence>
<dbReference type="Proteomes" id="UP001500320">
    <property type="component" value="Unassembled WGS sequence"/>
</dbReference>
<dbReference type="InterPro" id="IPR036271">
    <property type="entry name" value="Tet_transcr_reg_TetR-rel_C_sf"/>
</dbReference>
<dbReference type="InterPro" id="IPR004111">
    <property type="entry name" value="Repressor_TetR_C"/>
</dbReference>
<dbReference type="PRINTS" id="PR00400">
    <property type="entry name" value="TETREPRESSOR"/>
</dbReference>
<evidence type="ECO:0000313" key="9">
    <source>
        <dbReference type="Proteomes" id="UP001500320"/>
    </source>
</evidence>
<dbReference type="SUPFAM" id="SSF46689">
    <property type="entry name" value="Homeodomain-like"/>
    <property type="match status" value="1"/>
</dbReference>
<dbReference type="EMBL" id="BAAAUT010000117">
    <property type="protein sequence ID" value="GAA3167943.1"/>
    <property type="molecule type" value="Genomic_DNA"/>
</dbReference>
<feature type="DNA-binding region" description="H-T-H motif" evidence="5">
    <location>
        <begin position="44"/>
        <end position="63"/>
    </location>
</feature>
<evidence type="ECO:0000256" key="6">
    <source>
        <dbReference type="SAM" id="MobiDB-lite"/>
    </source>
</evidence>
<gene>
    <name evidence="8" type="ORF">GCM10010466_68050</name>
</gene>
<evidence type="ECO:0000256" key="4">
    <source>
        <dbReference type="ARBA" id="ARBA00023163"/>
    </source>
</evidence>
<evidence type="ECO:0000313" key="8">
    <source>
        <dbReference type="EMBL" id="GAA3167943.1"/>
    </source>
</evidence>
<dbReference type="SUPFAM" id="SSF48498">
    <property type="entry name" value="Tetracyclin repressor-like, C-terminal domain"/>
    <property type="match status" value="1"/>
</dbReference>
<keyword evidence="1" id="KW-0678">Repressor</keyword>
<organism evidence="8 9">
    <name type="scientific">Planomonospora alba</name>
    <dbReference type="NCBI Taxonomy" id="161354"/>
    <lineage>
        <taxon>Bacteria</taxon>
        <taxon>Bacillati</taxon>
        <taxon>Actinomycetota</taxon>
        <taxon>Actinomycetes</taxon>
        <taxon>Streptosporangiales</taxon>
        <taxon>Streptosporangiaceae</taxon>
        <taxon>Planomonospora</taxon>
    </lineage>
</organism>
<dbReference type="InterPro" id="IPR001647">
    <property type="entry name" value="HTH_TetR"/>
</dbReference>
<keyword evidence="3 5" id="KW-0238">DNA-binding</keyword>
<comment type="caution">
    <text evidence="8">The sequence shown here is derived from an EMBL/GenBank/DDBJ whole genome shotgun (WGS) entry which is preliminary data.</text>
</comment>
<dbReference type="Gene3D" id="1.10.357.10">
    <property type="entry name" value="Tetracycline Repressor, domain 2"/>
    <property type="match status" value="1"/>
</dbReference>
<dbReference type="PANTHER" id="PTHR30055">
    <property type="entry name" value="HTH-TYPE TRANSCRIPTIONAL REGULATOR RUTR"/>
    <property type="match status" value="1"/>
</dbReference>
<accession>A0ABP6P5F4</accession>
<protein>
    <submittedName>
        <fullName evidence="8">TetR/AcrR family transcriptional regulator C-terminal domain-containing protein</fullName>
    </submittedName>
</protein>
<feature type="region of interest" description="Disordered" evidence="6">
    <location>
        <begin position="1"/>
        <end position="21"/>
    </location>
</feature>